<gene>
    <name evidence="10" type="ORF">M0R45_017009</name>
</gene>
<feature type="transmembrane region" description="Helical" evidence="8">
    <location>
        <begin position="271"/>
        <end position="294"/>
    </location>
</feature>
<name>A0AAW1XUB9_RUBAR</name>
<reference evidence="10 11" key="1">
    <citation type="journal article" date="2023" name="G3 (Bethesda)">
        <title>A chromosome-length genome assembly and annotation of blackberry (Rubus argutus, cv. 'Hillquist').</title>
        <authorList>
            <person name="Bruna T."/>
            <person name="Aryal R."/>
            <person name="Dudchenko O."/>
            <person name="Sargent D.J."/>
            <person name="Mead D."/>
            <person name="Buti M."/>
            <person name="Cavallini A."/>
            <person name="Hytonen T."/>
            <person name="Andres J."/>
            <person name="Pham M."/>
            <person name="Weisz D."/>
            <person name="Mascagni F."/>
            <person name="Usai G."/>
            <person name="Natali L."/>
            <person name="Bassil N."/>
            <person name="Fernandez G.E."/>
            <person name="Lomsadze A."/>
            <person name="Armour M."/>
            <person name="Olukolu B."/>
            <person name="Poorten T."/>
            <person name="Britton C."/>
            <person name="Davik J."/>
            <person name="Ashrafi H."/>
            <person name="Aiden E.L."/>
            <person name="Borodovsky M."/>
            <person name="Worthington M."/>
        </authorList>
    </citation>
    <scope>NUCLEOTIDE SEQUENCE [LARGE SCALE GENOMIC DNA]</scope>
    <source>
        <strain evidence="10">PI 553951</strain>
    </source>
</reference>
<keyword evidence="11" id="KW-1185">Reference proteome</keyword>
<dbReference type="InterPro" id="IPR024788">
    <property type="entry name" value="Malectin-like_Carb-bd_dom"/>
</dbReference>
<protein>
    <recommendedName>
        <fullName evidence="9">Malectin-like domain-containing protein</fullName>
    </recommendedName>
</protein>
<dbReference type="Pfam" id="PF00560">
    <property type="entry name" value="LRR_1"/>
    <property type="match status" value="2"/>
</dbReference>
<feature type="domain" description="Malectin-like" evidence="9">
    <location>
        <begin position="1"/>
        <end position="105"/>
    </location>
</feature>
<keyword evidence="7 8" id="KW-0472">Membrane</keyword>
<sequence length="375" mass="40369">MQTAITTSKTSQYLVLGTGLPSVEVPIYITMFFSEVSLLDSTNTRSFQIFIDDKSPSDPIIPIYGGVTEMYIANRTASANTSISLVATSDSTLPPLINAMEVYYVQGPLTDGTDSKDVEGLAALQQKFSLLQEWTGDPCLPSPYTWDWVNCNTDNIPRVTALYLNGYGLSGQLPDFSSMDALVTIDMHNNSLSGAIPSFLGTLPNLKELNLGDNKLSGPVPPTISKNTKLKLEDSGNPNLCASGESCKTIASNETPSSSGSSGSKKKSSKLPLILGIAIPAFVVFWVIVVVCVVSSSKRRRAAIGAIGTGQNGIANMPNGAPQGVQMNGQMAGKFREAVMNQFEVNIQGQATPNYQQQVTLEHEQDQDDRRLQHY</sequence>
<dbReference type="EMBL" id="JBEDUW010000003">
    <property type="protein sequence ID" value="KAK9940343.1"/>
    <property type="molecule type" value="Genomic_DNA"/>
</dbReference>
<evidence type="ECO:0000256" key="7">
    <source>
        <dbReference type="ARBA" id="ARBA00023136"/>
    </source>
</evidence>
<dbReference type="InterPro" id="IPR001611">
    <property type="entry name" value="Leu-rich_rpt"/>
</dbReference>
<evidence type="ECO:0000256" key="5">
    <source>
        <dbReference type="ARBA" id="ARBA00022737"/>
    </source>
</evidence>
<accession>A0AAW1XUB9</accession>
<dbReference type="PANTHER" id="PTHR45631:SF44">
    <property type="entry name" value="CARBOHYDRATE-BINDING PROTEIN OF THE ER PROTEIN"/>
    <property type="match status" value="1"/>
</dbReference>
<dbReference type="SUPFAM" id="SSF52058">
    <property type="entry name" value="L domain-like"/>
    <property type="match status" value="1"/>
</dbReference>
<evidence type="ECO:0000313" key="10">
    <source>
        <dbReference type="EMBL" id="KAK9940343.1"/>
    </source>
</evidence>
<evidence type="ECO:0000256" key="4">
    <source>
        <dbReference type="ARBA" id="ARBA00022729"/>
    </source>
</evidence>
<dbReference type="Gene3D" id="3.80.10.10">
    <property type="entry name" value="Ribonuclease Inhibitor"/>
    <property type="match status" value="1"/>
</dbReference>
<keyword evidence="6 8" id="KW-1133">Transmembrane helix</keyword>
<evidence type="ECO:0000256" key="3">
    <source>
        <dbReference type="ARBA" id="ARBA00022692"/>
    </source>
</evidence>
<dbReference type="FunFam" id="3.80.10.10:FF:000129">
    <property type="entry name" value="Leucine-rich repeat receptor-like kinase"/>
    <property type="match status" value="1"/>
</dbReference>
<dbReference type="PANTHER" id="PTHR45631">
    <property type="entry name" value="OS07G0107800 PROTEIN-RELATED"/>
    <property type="match status" value="1"/>
</dbReference>
<evidence type="ECO:0000256" key="8">
    <source>
        <dbReference type="SAM" id="Phobius"/>
    </source>
</evidence>
<proteinExistence type="predicted"/>
<comment type="caution">
    <text evidence="10">The sequence shown here is derived from an EMBL/GenBank/DDBJ whole genome shotgun (WGS) entry which is preliminary data.</text>
</comment>
<dbReference type="Proteomes" id="UP001457282">
    <property type="component" value="Unassembled WGS sequence"/>
</dbReference>
<evidence type="ECO:0000313" key="11">
    <source>
        <dbReference type="Proteomes" id="UP001457282"/>
    </source>
</evidence>
<evidence type="ECO:0000256" key="1">
    <source>
        <dbReference type="ARBA" id="ARBA00004167"/>
    </source>
</evidence>
<dbReference type="Pfam" id="PF12819">
    <property type="entry name" value="Malectin_like"/>
    <property type="match status" value="1"/>
</dbReference>
<keyword evidence="2" id="KW-0433">Leucine-rich repeat</keyword>
<evidence type="ECO:0000259" key="9">
    <source>
        <dbReference type="Pfam" id="PF12819"/>
    </source>
</evidence>
<dbReference type="AlphaFoldDB" id="A0AAW1XUB9"/>
<keyword evidence="3 8" id="KW-0812">Transmembrane</keyword>
<dbReference type="InterPro" id="IPR032675">
    <property type="entry name" value="LRR_dom_sf"/>
</dbReference>
<dbReference type="GO" id="GO:0016020">
    <property type="term" value="C:membrane"/>
    <property type="evidence" value="ECO:0007669"/>
    <property type="project" value="UniProtKB-SubCell"/>
</dbReference>
<keyword evidence="5" id="KW-0677">Repeat</keyword>
<evidence type="ECO:0000256" key="6">
    <source>
        <dbReference type="ARBA" id="ARBA00022989"/>
    </source>
</evidence>
<organism evidence="10 11">
    <name type="scientific">Rubus argutus</name>
    <name type="common">Southern blackberry</name>
    <dbReference type="NCBI Taxonomy" id="59490"/>
    <lineage>
        <taxon>Eukaryota</taxon>
        <taxon>Viridiplantae</taxon>
        <taxon>Streptophyta</taxon>
        <taxon>Embryophyta</taxon>
        <taxon>Tracheophyta</taxon>
        <taxon>Spermatophyta</taxon>
        <taxon>Magnoliopsida</taxon>
        <taxon>eudicotyledons</taxon>
        <taxon>Gunneridae</taxon>
        <taxon>Pentapetalae</taxon>
        <taxon>rosids</taxon>
        <taxon>fabids</taxon>
        <taxon>Rosales</taxon>
        <taxon>Rosaceae</taxon>
        <taxon>Rosoideae</taxon>
        <taxon>Rosoideae incertae sedis</taxon>
        <taxon>Rubus</taxon>
    </lineage>
</organism>
<evidence type="ECO:0000256" key="2">
    <source>
        <dbReference type="ARBA" id="ARBA00022614"/>
    </source>
</evidence>
<keyword evidence="4" id="KW-0732">Signal</keyword>
<comment type="subcellular location">
    <subcellularLocation>
        <location evidence="1">Membrane</location>
        <topology evidence="1">Single-pass membrane protein</topology>
    </subcellularLocation>
</comment>